<comment type="subcellular location">
    <subcellularLocation>
        <location evidence="1">Secreted</location>
        <location evidence="1">Cell wall</location>
    </subcellularLocation>
</comment>
<evidence type="ECO:0000256" key="5">
    <source>
        <dbReference type="ARBA" id="ARBA00022889"/>
    </source>
</evidence>
<protein>
    <submittedName>
        <fullName evidence="10">Chaplin</fullName>
    </submittedName>
</protein>
<dbReference type="Pfam" id="PF03777">
    <property type="entry name" value="ChpA-C"/>
    <property type="match status" value="1"/>
</dbReference>
<feature type="chain" id="PRO_5018753365" evidence="8">
    <location>
        <begin position="27"/>
        <end position="78"/>
    </location>
</feature>
<dbReference type="InterPro" id="IPR005528">
    <property type="entry name" value="ChpA-H"/>
</dbReference>
<evidence type="ECO:0000256" key="6">
    <source>
        <dbReference type="ARBA" id="ARBA00023087"/>
    </source>
</evidence>
<keyword evidence="3" id="KW-0964">Secreted</keyword>
<reference evidence="10 11" key="1">
    <citation type="submission" date="2019-01" db="EMBL/GenBank/DDBJ databases">
        <title>Genome sequences of Streptomyces and Rhizobium isolates collected from root and soil.</title>
        <authorList>
            <person name="Chhettri S."/>
            <person name="Sevigny J.L."/>
            <person name="Sen A."/>
            <person name="Ennis N."/>
            <person name="Tisa L."/>
        </authorList>
    </citation>
    <scope>NUCLEOTIDE SEQUENCE [LARGE SCALE GENOMIC DNA]</scope>
    <source>
        <strain evidence="10 11">San01</strain>
    </source>
</reference>
<dbReference type="EMBL" id="RZYA01000002">
    <property type="protein sequence ID" value="RVU27880.1"/>
    <property type="molecule type" value="Genomic_DNA"/>
</dbReference>
<dbReference type="OrthoDB" id="3544424at2"/>
<keyword evidence="4 8" id="KW-0732">Signal</keyword>
<evidence type="ECO:0000256" key="7">
    <source>
        <dbReference type="PROSITE-ProRule" id="PRU01232"/>
    </source>
</evidence>
<gene>
    <name evidence="10" type="ORF">EOT10_06240</name>
</gene>
<accession>A0A3S2XXU8</accession>
<evidence type="ECO:0000313" key="11">
    <source>
        <dbReference type="Proteomes" id="UP000283128"/>
    </source>
</evidence>
<proteinExistence type="predicted"/>
<evidence type="ECO:0000256" key="3">
    <source>
        <dbReference type="ARBA" id="ARBA00022525"/>
    </source>
</evidence>
<evidence type="ECO:0000256" key="1">
    <source>
        <dbReference type="ARBA" id="ARBA00004191"/>
    </source>
</evidence>
<comment type="caution">
    <text evidence="10">The sequence shown here is derived from an EMBL/GenBank/DDBJ whole genome shotgun (WGS) entry which is preliminary data.</text>
</comment>
<keyword evidence="5" id="KW-0130">Cell adhesion</keyword>
<keyword evidence="6 7" id="KW-0034">Amyloid</keyword>
<dbReference type="AlphaFoldDB" id="A0A3S2XXU8"/>
<evidence type="ECO:0000256" key="4">
    <source>
        <dbReference type="ARBA" id="ARBA00022729"/>
    </source>
</evidence>
<evidence type="ECO:0000313" key="10">
    <source>
        <dbReference type="EMBL" id="RVU27880.1"/>
    </source>
</evidence>
<feature type="domain" description="Chaplin" evidence="9">
    <location>
        <begin position="37"/>
        <end position="77"/>
    </location>
</feature>
<evidence type="ECO:0000256" key="8">
    <source>
        <dbReference type="SAM" id="SignalP"/>
    </source>
</evidence>
<dbReference type="Proteomes" id="UP000283128">
    <property type="component" value="Unassembled WGS sequence"/>
</dbReference>
<keyword evidence="2" id="KW-0134">Cell wall</keyword>
<dbReference type="GO" id="GO:0007155">
    <property type="term" value="P:cell adhesion"/>
    <property type="evidence" value="ECO:0007669"/>
    <property type="project" value="UniProtKB-KW"/>
</dbReference>
<name>A0A3S2XXU8_9ACTN</name>
<feature type="signal peptide" evidence="8">
    <location>
        <begin position="1"/>
        <end position="26"/>
    </location>
</feature>
<dbReference type="PROSITE" id="PS51884">
    <property type="entry name" value="CHAPLIN"/>
    <property type="match status" value="1"/>
</dbReference>
<keyword evidence="11" id="KW-1185">Reference proteome</keyword>
<evidence type="ECO:0000256" key="2">
    <source>
        <dbReference type="ARBA" id="ARBA00022512"/>
    </source>
</evidence>
<dbReference type="RefSeq" id="WP_127827036.1">
    <property type="nucleotide sequence ID" value="NZ_RZYA01000002.1"/>
</dbReference>
<sequence>MRIRTFIAATALGAAAILAGAGAASADSDADGYAVGSPGIISGNNIQVPIDLDANVCGNTINVIGLLNPAAANFCANK</sequence>
<organism evidence="10 11">
    <name type="scientific">Streptomyces antnestii</name>
    <dbReference type="NCBI Taxonomy" id="2494256"/>
    <lineage>
        <taxon>Bacteria</taxon>
        <taxon>Bacillati</taxon>
        <taxon>Actinomycetota</taxon>
        <taxon>Actinomycetes</taxon>
        <taxon>Kitasatosporales</taxon>
        <taxon>Streptomycetaceae</taxon>
        <taxon>Streptomyces</taxon>
    </lineage>
</organism>
<evidence type="ECO:0000259" key="9">
    <source>
        <dbReference type="PROSITE" id="PS51884"/>
    </source>
</evidence>